<protein>
    <submittedName>
        <fullName evidence="6">Uncharacterized protein AlNc14C159G7735</fullName>
    </submittedName>
</protein>
<keyword evidence="4" id="KW-0812">Transmembrane</keyword>
<evidence type="ECO:0000256" key="3">
    <source>
        <dbReference type="SAM" id="MobiDB-lite"/>
    </source>
</evidence>
<keyword evidence="1 2" id="KW-1015">Disulfide bond</keyword>
<evidence type="ECO:0000256" key="4">
    <source>
        <dbReference type="SAM" id="Phobius"/>
    </source>
</evidence>
<keyword evidence="2" id="KW-0245">EGF-like domain</keyword>
<feature type="domain" description="EGF-like" evidence="5">
    <location>
        <begin position="206"/>
        <end position="240"/>
    </location>
</feature>
<dbReference type="EMBL" id="FR824204">
    <property type="protein sequence ID" value="CCA22581.1"/>
    <property type="molecule type" value="Genomic_DNA"/>
</dbReference>
<dbReference type="PROSITE" id="PS00022">
    <property type="entry name" value="EGF_1"/>
    <property type="match status" value="2"/>
</dbReference>
<evidence type="ECO:0000313" key="6">
    <source>
        <dbReference type="EMBL" id="CCA22581.1"/>
    </source>
</evidence>
<comment type="caution">
    <text evidence="2">Lacks conserved residue(s) required for the propagation of feature annotation.</text>
</comment>
<dbReference type="PANTHER" id="PTHR24044:SF420">
    <property type="entry name" value="DELTA AND NOTCH-LIKE EPIDERMAL GROWTH FACTOR-RELATED RECEPTOR ISOFORM X1"/>
    <property type="match status" value="1"/>
</dbReference>
<gene>
    <name evidence="6" type="primary">AlNc14C159G7735</name>
    <name evidence="6" type="ORF">ALNC14_087240</name>
</gene>
<dbReference type="Gene3D" id="2.10.25.10">
    <property type="entry name" value="Laminin"/>
    <property type="match status" value="1"/>
</dbReference>
<organism evidence="6">
    <name type="scientific">Albugo laibachii Nc14</name>
    <dbReference type="NCBI Taxonomy" id="890382"/>
    <lineage>
        <taxon>Eukaryota</taxon>
        <taxon>Sar</taxon>
        <taxon>Stramenopiles</taxon>
        <taxon>Oomycota</taxon>
        <taxon>Peronosporomycetes</taxon>
        <taxon>Albuginales</taxon>
        <taxon>Albuginaceae</taxon>
        <taxon>Albugo</taxon>
    </lineage>
</organism>
<dbReference type="Pfam" id="PF07974">
    <property type="entry name" value="EGF_2"/>
    <property type="match status" value="1"/>
</dbReference>
<evidence type="ECO:0000256" key="2">
    <source>
        <dbReference type="PROSITE-ProRule" id="PRU00076"/>
    </source>
</evidence>
<proteinExistence type="predicted"/>
<keyword evidence="4" id="KW-1133">Transmembrane helix</keyword>
<accession>F0WMP7</accession>
<evidence type="ECO:0000256" key="1">
    <source>
        <dbReference type="ARBA" id="ARBA00023157"/>
    </source>
</evidence>
<dbReference type="PROSITE" id="PS50026">
    <property type="entry name" value="EGF_3"/>
    <property type="match status" value="1"/>
</dbReference>
<sequence length="373" mass="40127">MNQAQRQRVSECTEFMMQRLVDLFYSLPQFSTFHQYTSNTSEASRHISSSESPISIPQRVLQQNSEGKRVVRLPRTMKSHSHSIVWRVALLLMVSSSPRLSTGQASSCYSNSECGIGASCVAGDSSTQVQFCVADPPCAGTTVGNCPVDVVAGQLTCIWRPDIDCSRDPTGCSVKNGSYGIYKCVSAERCDAYFGNAACSSTCNKDGKQCNGRGSCVTRNGDVSSLACSCDSGWTGKLCETVVDDSCVESTRDCGEYGSCQHGACVCMNGYSGKQCEIAPESSRIDKYEKARIAKDPNAAAGSQRDQEKESSKFGWFIGVVVAAVVLVLIAAVFVIHAKKKKNAQEENGILGLSRHSYSGDGPPTPKQNIVIM</sequence>
<dbReference type="SMART" id="SM00181">
    <property type="entry name" value="EGF"/>
    <property type="match status" value="2"/>
</dbReference>
<dbReference type="InterPro" id="IPR013111">
    <property type="entry name" value="EGF_extracell"/>
</dbReference>
<dbReference type="PROSITE" id="PS01186">
    <property type="entry name" value="EGF_2"/>
    <property type="match status" value="2"/>
</dbReference>
<feature type="disulfide bond" evidence="2">
    <location>
        <begin position="230"/>
        <end position="239"/>
    </location>
</feature>
<reference evidence="6" key="2">
    <citation type="submission" date="2011-02" db="EMBL/GenBank/DDBJ databases">
        <authorList>
            <person name="MacLean D."/>
        </authorList>
    </citation>
    <scope>NUCLEOTIDE SEQUENCE</scope>
</reference>
<dbReference type="InterPro" id="IPR000742">
    <property type="entry name" value="EGF"/>
</dbReference>
<dbReference type="InterPro" id="IPR050906">
    <property type="entry name" value="Notch_signaling"/>
</dbReference>
<feature type="region of interest" description="Disordered" evidence="3">
    <location>
        <begin position="353"/>
        <end position="373"/>
    </location>
</feature>
<name>F0WMP7_9STRA</name>
<dbReference type="HOGENOM" id="CLU_742735_0_0_1"/>
<dbReference type="PANTHER" id="PTHR24044">
    <property type="entry name" value="NOTCH LIGAND FAMILY MEMBER"/>
    <property type="match status" value="1"/>
</dbReference>
<reference evidence="6" key="1">
    <citation type="journal article" date="2011" name="PLoS Biol.">
        <title>Gene gain and loss during evolution of obligate parasitism in the white rust pathogen of Arabidopsis thaliana.</title>
        <authorList>
            <person name="Kemen E."/>
            <person name="Gardiner A."/>
            <person name="Schultz-Larsen T."/>
            <person name="Kemen A.C."/>
            <person name="Balmuth A.L."/>
            <person name="Robert-Seilaniantz A."/>
            <person name="Bailey K."/>
            <person name="Holub E."/>
            <person name="Studholme D.J."/>
            <person name="Maclean D."/>
            <person name="Jones J.D."/>
        </authorList>
    </citation>
    <scope>NUCLEOTIDE SEQUENCE</scope>
</reference>
<feature type="transmembrane region" description="Helical" evidence="4">
    <location>
        <begin position="314"/>
        <end position="336"/>
    </location>
</feature>
<evidence type="ECO:0000259" key="5">
    <source>
        <dbReference type="PROSITE" id="PS50026"/>
    </source>
</evidence>
<dbReference type="AlphaFoldDB" id="F0WMP7"/>
<keyword evidence="4" id="KW-0472">Membrane</keyword>